<dbReference type="AlphaFoldDB" id="A0AAP0QRI9"/>
<comment type="caution">
    <text evidence="2">The sequence shown here is derived from an EMBL/GenBank/DDBJ whole genome shotgun (WGS) entry which is preliminary data.</text>
</comment>
<name>A0AAP0QRI9_9ROSI</name>
<keyword evidence="3" id="KW-1185">Reference proteome</keyword>
<dbReference type="InterPro" id="IPR040990">
    <property type="entry name" value="DUF5600"/>
</dbReference>
<dbReference type="Pfam" id="PF18150">
    <property type="entry name" value="DUF5600"/>
    <property type="match status" value="1"/>
</dbReference>
<evidence type="ECO:0000313" key="3">
    <source>
        <dbReference type="Proteomes" id="UP001428341"/>
    </source>
</evidence>
<sequence length="241" mass="28524">MMKSIERQLQSYVLVLREFHFPPGDFPNVEHFKEILSGYSFDKFEKLKPKMIQAVDDMLARKLITVRNLLAMSLYYNSENRLSSPKNAWKRLLSTLQLPKVLNRRLARSNTFPRRQNVYNKYHHYQHQQQQQMITRKRVYLQDVERSVERKVFAPNDDQSSSDYKANNLMITRRVADAENVVEEDDDVVVGCTSMESAFVALRLHEVDAKADEFIRRNKEAWRLERQKSVEEFFAMLARGS</sequence>
<reference evidence="2 3" key="1">
    <citation type="submission" date="2024-05" db="EMBL/GenBank/DDBJ databases">
        <title>Haplotype-resolved chromosome-level genome assembly of Huyou (Citrus changshanensis).</title>
        <authorList>
            <person name="Miao C."/>
            <person name="Chen W."/>
            <person name="Wu Y."/>
            <person name="Wang L."/>
            <person name="Zhao S."/>
            <person name="Grierson D."/>
            <person name="Xu C."/>
            <person name="Chen K."/>
        </authorList>
    </citation>
    <scope>NUCLEOTIDE SEQUENCE [LARGE SCALE GENOMIC DNA]</scope>
    <source>
        <strain evidence="2">01-14</strain>
        <tissue evidence="2">Leaf</tissue>
    </source>
</reference>
<feature type="domain" description="DUF5600" evidence="1">
    <location>
        <begin position="6"/>
        <end position="63"/>
    </location>
</feature>
<protein>
    <recommendedName>
        <fullName evidence="1">DUF5600 domain-containing protein</fullName>
    </recommendedName>
</protein>
<proteinExistence type="predicted"/>
<dbReference type="Pfam" id="PF05553">
    <property type="entry name" value="DUF761"/>
    <property type="match status" value="1"/>
</dbReference>
<dbReference type="Proteomes" id="UP001428341">
    <property type="component" value="Unassembled WGS sequence"/>
</dbReference>
<evidence type="ECO:0000259" key="1">
    <source>
        <dbReference type="Pfam" id="PF18150"/>
    </source>
</evidence>
<dbReference type="EMBL" id="JBCGBO010000004">
    <property type="protein sequence ID" value="KAK9209787.1"/>
    <property type="molecule type" value="Genomic_DNA"/>
</dbReference>
<organism evidence="2 3">
    <name type="scientific">Citrus x changshan-huyou</name>
    <dbReference type="NCBI Taxonomy" id="2935761"/>
    <lineage>
        <taxon>Eukaryota</taxon>
        <taxon>Viridiplantae</taxon>
        <taxon>Streptophyta</taxon>
        <taxon>Embryophyta</taxon>
        <taxon>Tracheophyta</taxon>
        <taxon>Spermatophyta</taxon>
        <taxon>Magnoliopsida</taxon>
        <taxon>eudicotyledons</taxon>
        <taxon>Gunneridae</taxon>
        <taxon>Pentapetalae</taxon>
        <taxon>rosids</taxon>
        <taxon>malvids</taxon>
        <taxon>Sapindales</taxon>
        <taxon>Rutaceae</taxon>
        <taxon>Aurantioideae</taxon>
        <taxon>Citrus</taxon>
    </lineage>
</organism>
<dbReference type="Gene3D" id="1.10.268.20">
    <property type="match status" value="1"/>
</dbReference>
<dbReference type="InterPro" id="IPR008480">
    <property type="entry name" value="DUF761_pln"/>
</dbReference>
<gene>
    <name evidence="2" type="ORF">WN944_002155</name>
</gene>
<evidence type="ECO:0000313" key="2">
    <source>
        <dbReference type="EMBL" id="KAK9209787.1"/>
    </source>
</evidence>
<accession>A0AAP0QRI9</accession>